<dbReference type="GO" id="GO:0033179">
    <property type="term" value="C:proton-transporting V-type ATPase, V0 domain"/>
    <property type="evidence" value="ECO:0007669"/>
    <property type="project" value="InterPro"/>
</dbReference>
<proteinExistence type="inferred from homology"/>
<feature type="transmembrane region" description="Helical" evidence="8">
    <location>
        <begin position="631"/>
        <end position="652"/>
    </location>
</feature>
<evidence type="ECO:0000256" key="1">
    <source>
        <dbReference type="ARBA" id="ARBA00004141"/>
    </source>
</evidence>
<sequence length="761" mass="88829">MEKKYVEKHKGKEFSLMRAEISNNFKDKLLVELSNINAVHIRAKETPKIKENLDLKNPLLEKIKKLRENLDNLFKKLEINPFDFADLNVEKKDRPEFLADDINNLISHILEDIEFYTNRFTELNRYISKEIIELEHLKIIRLSYEYLEKIFLSRESVSNLNHFNFRVFTTFSKNLSNLKNLFEFSEFPNFYEIFEGTEDRIAFFIFYPKDKEDEFNGRIRLIHSEEVPILKRYLTKEGVNLSRIEGEISYRDQELSRYRNELQRIIDINMLKFAGINEIVQNIEEYNWAEHQFEKTFSSRLVLKFFVPSFKKKEIQDRLFKTFKDNIVIDTIDIHKDQPTYEKDTKKPGIIKGLKEGETLKESKSEKTKAHEEKNDLRNETPTVMKNSFIFRPFETILKMYGIPTYSEIDPTPFIAITFPILFGLMFGDVGHGLVLIIAGLLGTIILRKRSKDTRNMSWIIFYCGWAAFFVGFLYGEFFGLHGEIEFFGNVLFEIHPIWVNPLEDIMSVFYFSVIIGVFHLNLGWFVQFLNYWKQKRKYLAFTDSFIKILLLTGGTVLILGFGFDIDVWITFPFPILLTVIPGLLLLILKPLGKIFKVSYLQEESIGGLIGEGSIEAFDTVLSVMSNVASYIRLLALALAHIALLTSINAMVNLVEGEGIFVEIVRLIGSIFGNLVVILLEGLLVFLNSMRLHFYEFLGKFYQGSGIEFFPFFLDDDYSTMVFRTGTERDIISEEIDKEFEVKSSKEEISKAVDYISEKYS</sequence>
<dbReference type="AlphaFoldDB" id="A0A0F9TAM2"/>
<dbReference type="PANTHER" id="PTHR11629:SF63">
    <property type="entry name" value="V-TYPE PROTON ATPASE SUBUNIT A"/>
    <property type="match status" value="1"/>
</dbReference>
<evidence type="ECO:0000256" key="3">
    <source>
        <dbReference type="ARBA" id="ARBA00022448"/>
    </source>
</evidence>
<gene>
    <name evidence="9" type="ORF">LCGC14_0677510</name>
</gene>
<dbReference type="InterPro" id="IPR002490">
    <property type="entry name" value="V-ATPase_116kDa_su"/>
</dbReference>
<feature type="transmembrane region" description="Helical" evidence="8">
    <location>
        <begin position="414"/>
        <end position="447"/>
    </location>
</feature>
<feature type="transmembrane region" description="Helical" evidence="8">
    <location>
        <begin position="545"/>
        <end position="564"/>
    </location>
</feature>
<dbReference type="GO" id="GO:0016471">
    <property type="term" value="C:vacuolar proton-transporting V-type ATPase complex"/>
    <property type="evidence" value="ECO:0007669"/>
    <property type="project" value="TreeGrafter"/>
</dbReference>
<reference evidence="9" key="1">
    <citation type="journal article" date="2015" name="Nature">
        <title>Complex archaea that bridge the gap between prokaryotes and eukaryotes.</title>
        <authorList>
            <person name="Spang A."/>
            <person name="Saw J.H."/>
            <person name="Jorgensen S.L."/>
            <person name="Zaremba-Niedzwiedzka K."/>
            <person name="Martijn J."/>
            <person name="Lind A.E."/>
            <person name="van Eijk R."/>
            <person name="Schleper C."/>
            <person name="Guy L."/>
            <person name="Ettema T.J."/>
        </authorList>
    </citation>
    <scope>NUCLEOTIDE SEQUENCE</scope>
</reference>
<accession>A0A0F9TAM2</accession>
<evidence type="ECO:0000256" key="8">
    <source>
        <dbReference type="SAM" id="Phobius"/>
    </source>
</evidence>
<name>A0A0F9TAM2_9ZZZZ</name>
<keyword evidence="4 8" id="KW-0812">Transmembrane</keyword>
<feature type="transmembrane region" description="Helical" evidence="8">
    <location>
        <begin position="570"/>
        <end position="589"/>
    </location>
</feature>
<protein>
    <recommendedName>
        <fullName evidence="10">V-type ATP synthase subunit I</fullName>
    </recommendedName>
</protein>
<keyword evidence="6" id="KW-0406">Ion transport</keyword>
<keyword evidence="3" id="KW-0813">Transport</keyword>
<dbReference type="GO" id="GO:0046961">
    <property type="term" value="F:proton-transporting ATPase activity, rotational mechanism"/>
    <property type="evidence" value="ECO:0007669"/>
    <property type="project" value="InterPro"/>
</dbReference>
<dbReference type="EMBL" id="LAZR01001354">
    <property type="protein sequence ID" value="KKN45996.1"/>
    <property type="molecule type" value="Genomic_DNA"/>
</dbReference>
<keyword evidence="5 8" id="KW-1133">Transmembrane helix</keyword>
<dbReference type="Pfam" id="PF01496">
    <property type="entry name" value="V_ATPase_I"/>
    <property type="match status" value="2"/>
</dbReference>
<comment type="similarity">
    <text evidence="2">Belongs to the V-ATPase 116 kDa subunit family.</text>
</comment>
<evidence type="ECO:0000256" key="4">
    <source>
        <dbReference type="ARBA" id="ARBA00022692"/>
    </source>
</evidence>
<evidence type="ECO:0000256" key="6">
    <source>
        <dbReference type="ARBA" id="ARBA00023065"/>
    </source>
</evidence>
<dbReference type="PANTHER" id="PTHR11629">
    <property type="entry name" value="VACUOLAR PROTON ATPASES"/>
    <property type="match status" value="1"/>
</dbReference>
<organism evidence="9">
    <name type="scientific">marine sediment metagenome</name>
    <dbReference type="NCBI Taxonomy" id="412755"/>
    <lineage>
        <taxon>unclassified sequences</taxon>
        <taxon>metagenomes</taxon>
        <taxon>ecological metagenomes</taxon>
    </lineage>
</organism>
<keyword evidence="7 8" id="KW-0472">Membrane</keyword>
<feature type="transmembrane region" description="Helical" evidence="8">
    <location>
        <begin position="509"/>
        <end position="533"/>
    </location>
</feature>
<feature type="transmembrane region" description="Helical" evidence="8">
    <location>
        <begin position="664"/>
        <end position="687"/>
    </location>
</feature>
<evidence type="ECO:0000313" key="9">
    <source>
        <dbReference type="EMBL" id="KKN45996.1"/>
    </source>
</evidence>
<dbReference type="GO" id="GO:0051117">
    <property type="term" value="F:ATPase binding"/>
    <property type="evidence" value="ECO:0007669"/>
    <property type="project" value="TreeGrafter"/>
</dbReference>
<comment type="caution">
    <text evidence="9">The sequence shown here is derived from an EMBL/GenBank/DDBJ whole genome shotgun (WGS) entry which is preliminary data.</text>
</comment>
<evidence type="ECO:0000256" key="5">
    <source>
        <dbReference type="ARBA" id="ARBA00022989"/>
    </source>
</evidence>
<dbReference type="GO" id="GO:0007035">
    <property type="term" value="P:vacuolar acidification"/>
    <property type="evidence" value="ECO:0007669"/>
    <property type="project" value="TreeGrafter"/>
</dbReference>
<evidence type="ECO:0000256" key="2">
    <source>
        <dbReference type="ARBA" id="ARBA00009904"/>
    </source>
</evidence>
<evidence type="ECO:0000256" key="7">
    <source>
        <dbReference type="ARBA" id="ARBA00023136"/>
    </source>
</evidence>
<feature type="transmembrane region" description="Helical" evidence="8">
    <location>
        <begin position="459"/>
        <end position="476"/>
    </location>
</feature>
<comment type="subcellular location">
    <subcellularLocation>
        <location evidence="1">Membrane</location>
        <topology evidence="1">Multi-pass membrane protein</topology>
    </subcellularLocation>
</comment>
<evidence type="ECO:0008006" key="10">
    <source>
        <dbReference type="Google" id="ProtNLM"/>
    </source>
</evidence>